<feature type="transmembrane region" description="Helical" evidence="10">
    <location>
        <begin position="7"/>
        <end position="25"/>
    </location>
</feature>
<dbReference type="PATRIC" id="fig|1618337.4.peg.439"/>
<evidence type="ECO:0000256" key="3">
    <source>
        <dbReference type="ARBA" id="ARBA00022475"/>
    </source>
</evidence>
<keyword evidence="6 10" id="KW-1133">Transmembrane helix</keyword>
<feature type="domain" description="Membrane insertase YidC/Oxa/ALB C-terminal" evidence="11">
    <location>
        <begin position="30"/>
        <end position="230"/>
    </location>
</feature>
<dbReference type="NCBIfam" id="TIGR03592">
    <property type="entry name" value="yidC_oxa1_cterm"/>
    <property type="match status" value="1"/>
</dbReference>
<evidence type="ECO:0000259" key="11">
    <source>
        <dbReference type="Pfam" id="PF02096"/>
    </source>
</evidence>
<keyword evidence="8" id="KW-0143">Chaperone</keyword>
<evidence type="ECO:0000256" key="1">
    <source>
        <dbReference type="ARBA" id="ARBA00004651"/>
    </source>
</evidence>
<dbReference type="InterPro" id="IPR047196">
    <property type="entry name" value="YidC_ALB_C"/>
</dbReference>
<protein>
    <submittedName>
        <fullName evidence="12">Membrane protein insertase, YidC/Oxa1 family, preprotein translocase subunit YidC</fullName>
    </submittedName>
</protein>
<feature type="transmembrane region" description="Helical" evidence="10">
    <location>
        <begin position="94"/>
        <end position="115"/>
    </location>
</feature>
<comment type="subcellular location">
    <subcellularLocation>
        <location evidence="1">Cell membrane</location>
        <topology evidence="1">Multi-pass membrane protein</topology>
    </subcellularLocation>
    <subcellularLocation>
        <location evidence="9">Membrane</location>
        <topology evidence="9">Multi-pass membrane protein</topology>
    </subcellularLocation>
</comment>
<comment type="similarity">
    <text evidence="9">Belongs to the OXA1/ALB3/YidC family.</text>
</comment>
<keyword evidence="3" id="KW-1003">Cell membrane</keyword>
<evidence type="ECO:0000256" key="2">
    <source>
        <dbReference type="ARBA" id="ARBA00022448"/>
    </source>
</evidence>
<feature type="transmembrane region" description="Helical" evidence="10">
    <location>
        <begin position="194"/>
        <end position="218"/>
    </location>
</feature>
<dbReference type="KEGG" id="bbgw:UT28_C0001G0442"/>
<evidence type="ECO:0000256" key="10">
    <source>
        <dbReference type="SAM" id="Phobius"/>
    </source>
</evidence>
<keyword evidence="4 9" id="KW-0812">Transmembrane</keyword>
<dbReference type="Proteomes" id="UP000035648">
    <property type="component" value="Chromosome"/>
</dbReference>
<dbReference type="GO" id="GO:0015031">
    <property type="term" value="P:protein transport"/>
    <property type="evidence" value="ECO:0007669"/>
    <property type="project" value="UniProtKB-KW"/>
</dbReference>
<gene>
    <name evidence="12" type="ORF">UT28_C0001G0442</name>
</gene>
<dbReference type="CDD" id="cd20070">
    <property type="entry name" value="5TM_YidC_Alb3"/>
    <property type="match status" value="1"/>
</dbReference>
<dbReference type="GO" id="GO:0032977">
    <property type="term" value="F:membrane insertase activity"/>
    <property type="evidence" value="ECO:0007669"/>
    <property type="project" value="InterPro"/>
</dbReference>
<evidence type="ECO:0000256" key="8">
    <source>
        <dbReference type="ARBA" id="ARBA00023186"/>
    </source>
</evidence>
<dbReference type="InterPro" id="IPR028055">
    <property type="entry name" value="YidC/Oxa/ALB_C"/>
</dbReference>
<dbReference type="InterPro" id="IPR001708">
    <property type="entry name" value="YidC/ALB3/OXA1/COX18"/>
</dbReference>
<dbReference type="Pfam" id="PF02096">
    <property type="entry name" value="60KD_IMP"/>
    <property type="match status" value="1"/>
</dbReference>
<dbReference type="EMBL" id="CP011213">
    <property type="protein sequence ID" value="AKM82247.1"/>
    <property type="molecule type" value="Genomic_DNA"/>
</dbReference>
<name>A0A0G4B5J4_9BACT</name>
<evidence type="ECO:0000313" key="13">
    <source>
        <dbReference type="Proteomes" id="UP000035648"/>
    </source>
</evidence>
<feature type="transmembrane region" description="Helical" evidence="10">
    <location>
        <begin position="31"/>
        <end position="52"/>
    </location>
</feature>
<evidence type="ECO:0000256" key="7">
    <source>
        <dbReference type="ARBA" id="ARBA00023136"/>
    </source>
</evidence>
<keyword evidence="2" id="KW-0813">Transport</keyword>
<proteinExistence type="inferred from homology"/>
<dbReference type="PANTHER" id="PTHR12428">
    <property type="entry name" value="OXA1"/>
    <property type="match status" value="1"/>
</dbReference>
<keyword evidence="7 10" id="KW-0472">Membrane</keyword>
<evidence type="ECO:0000313" key="12">
    <source>
        <dbReference type="EMBL" id="AKM82247.1"/>
    </source>
</evidence>
<keyword evidence="5" id="KW-0653">Protein transport</keyword>
<reference evidence="12 13" key="1">
    <citation type="journal article" date="2015" name="Nature">
        <title>rRNA introns, odd ribosomes, and small enigmatic genomes across a large radiation of phyla.</title>
        <authorList>
            <person name="Brown C.T."/>
            <person name="Hug L.A."/>
            <person name="Thomas B.C."/>
            <person name="Sharon I."/>
            <person name="Castelle C.J."/>
            <person name="Singh A."/>
            <person name="Wilkins M.J."/>
            <person name="Williams K.H."/>
            <person name="Banfield J.F."/>
        </authorList>
    </citation>
    <scope>NUCLEOTIDE SEQUENCE [LARGE SCALE GENOMIC DNA]</scope>
</reference>
<evidence type="ECO:0000256" key="5">
    <source>
        <dbReference type="ARBA" id="ARBA00022927"/>
    </source>
</evidence>
<dbReference type="GO" id="GO:0005886">
    <property type="term" value="C:plasma membrane"/>
    <property type="evidence" value="ECO:0007669"/>
    <property type="project" value="UniProtKB-SubCell"/>
</dbReference>
<evidence type="ECO:0000256" key="4">
    <source>
        <dbReference type="ARBA" id="ARBA00022692"/>
    </source>
</evidence>
<sequence>MKQLINVILRQPLFNALIFLVWLVPNHNVGWAIIGLTVIIRLILLPSSLSAARQQKKMRDLQPELTALAEKYKGQKEKLAQAQMAFYKENKVNPLGSCLPLLVQLPILIVLYYVFQDGLSVNRFDMLYNFTPRPEFIKTVFLGIDLAQPDKYILPVIAGILQFIQSKQLMPSITKAADPKKGPDMQAMMSKQMMYLMPIFTVFIAGRLPAALPLYWIITNLFTIGQQWYVFREKSDKVKVNKQIESDVKRIESEIDKPKTTKKHGVEVTVRRKNAKKIV</sequence>
<organism evidence="12 13">
    <name type="scientific">Berkelbacteria bacterium GW2011_GWE1_39_12</name>
    <dbReference type="NCBI Taxonomy" id="1618337"/>
    <lineage>
        <taxon>Bacteria</taxon>
        <taxon>Candidatus Berkelbacteria</taxon>
    </lineage>
</organism>
<dbReference type="PANTHER" id="PTHR12428:SF65">
    <property type="entry name" value="CYTOCHROME C OXIDASE ASSEMBLY PROTEIN COX18, MITOCHONDRIAL"/>
    <property type="match status" value="1"/>
</dbReference>
<dbReference type="STRING" id="1618337.UT28_C0001G0442"/>
<evidence type="ECO:0000256" key="9">
    <source>
        <dbReference type="RuleBase" id="RU003945"/>
    </source>
</evidence>
<dbReference type="GO" id="GO:0051205">
    <property type="term" value="P:protein insertion into membrane"/>
    <property type="evidence" value="ECO:0007669"/>
    <property type="project" value="TreeGrafter"/>
</dbReference>
<evidence type="ECO:0000256" key="6">
    <source>
        <dbReference type="ARBA" id="ARBA00022989"/>
    </source>
</evidence>
<accession>A0A0G4B5J4</accession>
<dbReference type="AlphaFoldDB" id="A0A0G4B5J4"/>